<dbReference type="Proteomes" id="UP000789595">
    <property type="component" value="Unassembled WGS sequence"/>
</dbReference>
<organism evidence="1 2">
    <name type="scientific">Pelagomonas calceolata</name>
    <dbReference type="NCBI Taxonomy" id="35677"/>
    <lineage>
        <taxon>Eukaryota</taxon>
        <taxon>Sar</taxon>
        <taxon>Stramenopiles</taxon>
        <taxon>Ochrophyta</taxon>
        <taxon>Pelagophyceae</taxon>
        <taxon>Pelagomonadales</taxon>
        <taxon>Pelagomonadaceae</taxon>
        <taxon>Pelagomonas</taxon>
    </lineage>
</organism>
<keyword evidence="2" id="KW-1185">Reference proteome</keyword>
<protein>
    <recommendedName>
        <fullName evidence="3">Phytanoyl-CoA dioxygenase</fullName>
    </recommendedName>
</protein>
<evidence type="ECO:0000313" key="1">
    <source>
        <dbReference type="EMBL" id="CAH0374139.1"/>
    </source>
</evidence>
<dbReference type="PANTHER" id="PTHR37563">
    <property type="entry name" value="PHYTANOYL-COA DIOXYGENASE FAMILY PROTEIN (AFU_ORTHOLOGUE AFUA_2G03330)"/>
    <property type="match status" value="1"/>
</dbReference>
<evidence type="ECO:0000313" key="2">
    <source>
        <dbReference type="Proteomes" id="UP000789595"/>
    </source>
</evidence>
<name>A0A8J2WZR3_9STRA</name>
<dbReference type="Pfam" id="PF05721">
    <property type="entry name" value="PhyH"/>
    <property type="match status" value="1"/>
</dbReference>
<dbReference type="OrthoDB" id="420046at2759"/>
<accession>A0A8J2WZR3</accession>
<sequence length="333" mass="35447">MLLLTRRITRHPAVLANAARKTSWAAPEAPSWLRRVEHWLRPPAPSGDPLQLLPWELTSPAALEVGSDSARDADLLAYAGVVVRRNAVCRDAVAVARTRAEELAAEATRRATARGADAGDASAGFHFADASQRGPFRLDLRLGGALEAPPFDLPLDAIWPQVRAALGEDAVLRRGLVVGLPGASDQAYHADAPRVPPEVWAEHESATRTQPAHSLVVFLPLCDLNEANGPTAFLPGSHQRWTSDALEAEADAPGSSTAGAPAILDVDAGDAIIFDSRTQHAGGANRSKHARPILYLVFARPWFDEKLHRRLVGGAGGGDGVQRLFPEFSASGA</sequence>
<dbReference type="SUPFAM" id="SSF51197">
    <property type="entry name" value="Clavaminate synthase-like"/>
    <property type="match status" value="1"/>
</dbReference>
<reference evidence="1" key="1">
    <citation type="submission" date="2021-11" db="EMBL/GenBank/DDBJ databases">
        <authorList>
            <consortium name="Genoscope - CEA"/>
            <person name="William W."/>
        </authorList>
    </citation>
    <scope>NUCLEOTIDE SEQUENCE</scope>
</reference>
<dbReference type="EMBL" id="CAKKNE010000004">
    <property type="protein sequence ID" value="CAH0374139.1"/>
    <property type="molecule type" value="Genomic_DNA"/>
</dbReference>
<gene>
    <name evidence="1" type="ORF">PECAL_4P14070</name>
</gene>
<dbReference type="AlphaFoldDB" id="A0A8J2WZR3"/>
<comment type="caution">
    <text evidence="1">The sequence shown here is derived from an EMBL/GenBank/DDBJ whole genome shotgun (WGS) entry which is preliminary data.</text>
</comment>
<proteinExistence type="predicted"/>
<evidence type="ECO:0008006" key="3">
    <source>
        <dbReference type="Google" id="ProtNLM"/>
    </source>
</evidence>
<dbReference type="InterPro" id="IPR051961">
    <property type="entry name" value="Fungal_Metabolite_Diox"/>
</dbReference>
<dbReference type="Gene3D" id="2.60.120.620">
    <property type="entry name" value="q2cbj1_9rhob like domain"/>
    <property type="match status" value="1"/>
</dbReference>
<dbReference type="InterPro" id="IPR008775">
    <property type="entry name" value="Phytyl_CoA_dOase-like"/>
</dbReference>
<dbReference type="PANTHER" id="PTHR37563:SF2">
    <property type="entry name" value="PHYTANOYL-COA DIOXYGENASE FAMILY PROTEIN (AFU_ORTHOLOGUE AFUA_2G03330)"/>
    <property type="match status" value="1"/>
</dbReference>